<evidence type="ECO:0000313" key="2">
    <source>
        <dbReference type="EMBL" id="MFC6891075.1"/>
    </source>
</evidence>
<dbReference type="PANTHER" id="PTHR42841">
    <property type="entry name" value="AMINE OXIDASE"/>
    <property type="match status" value="1"/>
</dbReference>
<proteinExistence type="predicted"/>
<sequence>MDATENGDVIVIGAGVAGLTTAARLAEAGVDVTVFEREDAVGGRVESRDVDGFTVDRGFQVLFEAYPALRAELDLDALDLRPFSPGAVICRPGSRSTLADPFRDPIAALGSVLDPEIPFRDKLRTLALRRELTGRSESEFFAGTDATIRTYLRERGFSKRYVDRFVEPFYGGITLDRSLSSSKHVFEYTFRAMSRGRIAVPAAGMGAIPSQLADRVSAAGGEIRTGTEVARIDTMADGDVEVICSNGTVETASAAVVATTPPESRRLTGVESIPTEGVGCITQWYTLPPGRRLELGRRILLNAGSQRPNVVVPMGEVASSYVPDDGRTLLVATFVDDGAFELEDEALATETREALASWYPERSADGLRPIATDRTPFAQFAQPPGFREGLPDPDDPEGPVVLAGDYTRWSSLQGAVESGRRASELVVRHL</sequence>
<comment type="caution">
    <text evidence="2">The sequence shown here is derived from an EMBL/GenBank/DDBJ whole genome shotgun (WGS) entry which is preliminary data.</text>
</comment>
<evidence type="ECO:0000259" key="1">
    <source>
        <dbReference type="Pfam" id="PF01593"/>
    </source>
</evidence>
<dbReference type="GO" id="GO:0016491">
    <property type="term" value="F:oxidoreductase activity"/>
    <property type="evidence" value="ECO:0007669"/>
    <property type="project" value="UniProtKB-KW"/>
</dbReference>
<gene>
    <name evidence="2" type="ORF">ACFQE9_00295</name>
</gene>
<protein>
    <submittedName>
        <fullName evidence="2">NAD(P)/FAD-dependent oxidoreductase</fullName>
        <ecNumber evidence="2">1.-.-.-</ecNumber>
    </submittedName>
</protein>
<feature type="domain" description="Amine oxidase" evidence="1">
    <location>
        <begin position="16"/>
        <end position="426"/>
    </location>
</feature>
<keyword evidence="2" id="KW-0560">Oxidoreductase</keyword>
<organism evidence="2 3">
    <name type="scientific">Halopenitus salinus</name>
    <dbReference type="NCBI Taxonomy" id="1198295"/>
    <lineage>
        <taxon>Archaea</taxon>
        <taxon>Methanobacteriati</taxon>
        <taxon>Methanobacteriota</taxon>
        <taxon>Stenosarchaea group</taxon>
        <taxon>Halobacteria</taxon>
        <taxon>Halobacteriales</taxon>
        <taxon>Haloferacaceae</taxon>
        <taxon>Halopenitus</taxon>
    </lineage>
</organism>
<dbReference type="PRINTS" id="PR00411">
    <property type="entry name" value="PNDRDTASEI"/>
</dbReference>
<dbReference type="Pfam" id="PF01593">
    <property type="entry name" value="Amino_oxidase"/>
    <property type="match status" value="1"/>
</dbReference>
<dbReference type="EMBL" id="JBHSXL010000001">
    <property type="protein sequence ID" value="MFC6891075.1"/>
    <property type="molecule type" value="Genomic_DNA"/>
</dbReference>
<accession>A0ABD5URC7</accession>
<dbReference type="InterPro" id="IPR002937">
    <property type="entry name" value="Amino_oxidase"/>
</dbReference>
<dbReference type="EC" id="1.-.-.-" evidence="2"/>
<reference evidence="2 3" key="1">
    <citation type="journal article" date="2019" name="Int. J. Syst. Evol. Microbiol.">
        <title>The Global Catalogue of Microorganisms (GCM) 10K type strain sequencing project: providing services to taxonomists for standard genome sequencing and annotation.</title>
        <authorList>
            <consortium name="The Broad Institute Genomics Platform"/>
            <consortium name="The Broad Institute Genome Sequencing Center for Infectious Disease"/>
            <person name="Wu L."/>
            <person name="Ma J."/>
        </authorList>
    </citation>
    <scope>NUCLEOTIDE SEQUENCE [LARGE SCALE GENOMIC DNA]</scope>
    <source>
        <strain evidence="2 3">SKJ47</strain>
    </source>
</reference>
<dbReference type="Proteomes" id="UP001596296">
    <property type="component" value="Unassembled WGS sequence"/>
</dbReference>
<dbReference type="AlphaFoldDB" id="A0ABD5URC7"/>
<dbReference type="Gene3D" id="3.50.50.60">
    <property type="entry name" value="FAD/NAD(P)-binding domain"/>
    <property type="match status" value="1"/>
</dbReference>
<evidence type="ECO:0000313" key="3">
    <source>
        <dbReference type="Proteomes" id="UP001596296"/>
    </source>
</evidence>
<dbReference type="InterPro" id="IPR036188">
    <property type="entry name" value="FAD/NAD-bd_sf"/>
</dbReference>
<dbReference type="RefSeq" id="WP_379738735.1">
    <property type="nucleotide sequence ID" value="NZ_JBHSVN010000001.1"/>
</dbReference>
<keyword evidence="3" id="KW-1185">Reference proteome</keyword>
<dbReference type="SUPFAM" id="SSF51905">
    <property type="entry name" value="FAD/NAD(P)-binding domain"/>
    <property type="match status" value="1"/>
</dbReference>
<name>A0ABD5URC7_9EURY</name>